<dbReference type="Pfam" id="PF08443">
    <property type="entry name" value="RimK"/>
    <property type="match status" value="1"/>
</dbReference>
<dbReference type="Proteomes" id="UP000178370">
    <property type="component" value="Unassembled WGS sequence"/>
</dbReference>
<evidence type="ECO:0000313" key="5">
    <source>
        <dbReference type="Proteomes" id="UP000178370"/>
    </source>
</evidence>
<sequence>MRRKRESLVLGQLLQKLAPKIGATIVLEPDWNIAGQIIFPGRAGKSGKKSYFRYNTLDLNPVGASDIAKDKDYAAFFMKKMGYPVVEGKTFFSKDFAKAIQSRRDIHAGYRYARRLRFPVVVKPNSGSQGSGIFFVQRKPEFYRAMRFIFRSDRIALVQRVVRGRDYRIVVLDNQVISAYERVALSVIGDGRSSIKTLLRKKQKGFTASSRDTRIKLDDIRISHKLGLQQLALRSVPERGARIYLLDNANLSSGGDAYDVTKPIHPEFKKIAVKLTRDMGLRLCGVDLMVAGDIRHEPKKYWVLEVNAAPGLDHYVKTGPAQQKIVENLYLKVLKSLAK</sequence>
<dbReference type="GO" id="GO:0009432">
    <property type="term" value="P:SOS response"/>
    <property type="evidence" value="ECO:0007669"/>
    <property type="project" value="TreeGrafter"/>
</dbReference>
<dbReference type="GO" id="GO:0008716">
    <property type="term" value="F:D-alanine-D-alanine ligase activity"/>
    <property type="evidence" value="ECO:0007669"/>
    <property type="project" value="InterPro"/>
</dbReference>
<dbReference type="InterPro" id="IPR013651">
    <property type="entry name" value="ATP-grasp_RimK-type"/>
</dbReference>
<keyword evidence="2" id="KW-0067">ATP-binding</keyword>
<gene>
    <name evidence="4" type="ORF">A2763_04395</name>
</gene>
<dbReference type="Gene3D" id="3.30.470.20">
    <property type="entry name" value="ATP-grasp fold, B domain"/>
    <property type="match status" value="2"/>
</dbReference>
<evidence type="ECO:0000313" key="4">
    <source>
        <dbReference type="EMBL" id="OGG50589.1"/>
    </source>
</evidence>
<dbReference type="PANTHER" id="PTHR21621:SF0">
    <property type="entry name" value="BETA-CITRYLGLUTAMATE SYNTHASE B-RELATED"/>
    <property type="match status" value="1"/>
</dbReference>
<reference evidence="4 5" key="1">
    <citation type="journal article" date="2016" name="Nat. Commun.">
        <title>Thousands of microbial genomes shed light on interconnected biogeochemical processes in an aquifer system.</title>
        <authorList>
            <person name="Anantharaman K."/>
            <person name="Brown C.T."/>
            <person name="Hug L.A."/>
            <person name="Sharon I."/>
            <person name="Castelle C.J."/>
            <person name="Probst A.J."/>
            <person name="Thomas B.C."/>
            <person name="Singh A."/>
            <person name="Wilkins M.J."/>
            <person name="Karaoz U."/>
            <person name="Brodie E.L."/>
            <person name="Williams K.H."/>
            <person name="Hubbard S.S."/>
            <person name="Banfield J.F."/>
        </authorList>
    </citation>
    <scope>NUCLEOTIDE SEQUENCE [LARGE SCALE GENOMIC DNA]</scope>
</reference>
<dbReference type="GO" id="GO:0005524">
    <property type="term" value="F:ATP binding"/>
    <property type="evidence" value="ECO:0007669"/>
    <property type="project" value="UniProtKB-UniRule"/>
</dbReference>
<feature type="domain" description="ATP-grasp" evidence="3">
    <location>
        <begin position="75"/>
        <end position="335"/>
    </location>
</feature>
<organism evidence="4 5">
    <name type="scientific">Candidatus Kaiserbacteria bacterium RIFCSPHIGHO2_01_FULL_54_36</name>
    <dbReference type="NCBI Taxonomy" id="1798482"/>
    <lineage>
        <taxon>Bacteria</taxon>
        <taxon>Candidatus Kaiseribacteriota</taxon>
    </lineage>
</organism>
<dbReference type="InterPro" id="IPR011095">
    <property type="entry name" value="Dala_Dala_lig_C"/>
</dbReference>
<dbReference type="EMBL" id="MFKV01000011">
    <property type="protein sequence ID" value="OGG50589.1"/>
    <property type="molecule type" value="Genomic_DNA"/>
</dbReference>
<dbReference type="InterPro" id="IPR013815">
    <property type="entry name" value="ATP_grasp_subdomain_1"/>
</dbReference>
<evidence type="ECO:0000259" key="3">
    <source>
        <dbReference type="PROSITE" id="PS50975"/>
    </source>
</evidence>
<keyword evidence="2" id="KW-0547">Nucleotide-binding</keyword>
<evidence type="ECO:0000256" key="2">
    <source>
        <dbReference type="PROSITE-ProRule" id="PRU00409"/>
    </source>
</evidence>
<dbReference type="InterPro" id="IPR011761">
    <property type="entry name" value="ATP-grasp"/>
</dbReference>
<evidence type="ECO:0000256" key="1">
    <source>
        <dbReference type="ARBA" id="ARBA00022598"/>
    </source>
</evidence>
<dbReference type="GO" id="GO:0018169">
    <property type="term" value="F:ribosomal S6-glutamic acid ligase activity"/>
    <property type="evidence" value="ECO:0007669"/>
    <property type="project" value="TreeGrafter"/>
</dbReference>
<dbReference type="PANTHER" id="PTHR21621">
    <property type="entry name" value="RIBOSOMAL PROTEIN S6 MODIFICATION PROTEIN"/>
    <property type="match status" value="1"/>
</dbReference>
<dbReference type="STRING" id="1798482.A2763_04395"/>
<accession>A0A1F6CN06</accession>
<proteinExistence type="predicted"/>
<protein>
    <recommendedName>
        <fullName evidence="3">ATP-grasp domain-containing protein</fullName>
    </recommendedName>
</protein>
<keyword evidence="1" id="KW-0436">Ligase</keyword>
<comment type="caution">
    <text evidence="4">The sequence shown here is derived from an EMBL/GenBank/DDBJ whole genome shotgun (WGS) entry which is preliminary data.</text>
</comment>
<dbReference type="AlphaFoldDB" id="A0A1F6CN06"/>
<dbReference type="SUPFAM" id="SSF56059">
    <property type="entry name" value="Glutathione synthetase ATP-binding domain-like"/>
    <property type="match status" value="1"/>
</dbReference>
<dbReference type="PROSITE" id="PS50975">
    <property type="entry name" value="ATP_GRASP"/>
    <property type="match status" value="1"/>
</dbReference>
<name>A0A1F6CN06_9BACT</name>
<dbReference type="Pfam" id="PF07478">
    <property type="entry name" value="Dala_Dala_lig_C"/>
    <property type="match status" value="1"/>
</dbReference>
<dbReference type="Gene3D" id="3.30.1490.20">
    <property type="entry name" value="ATP-grasp fold, A domain"/>
    <property type="match status" value="1"/>
</dbReference>
<dbReference type="GO" id="GO:0046872">
    <property type="term" value="F:metal ion binding"/>
    <property type="evidence" value="ECO:0007669"/>
    <property type="project" value="InterPro"/>
</dbReference>
<dbReference type="GO" id="GO:0005737">
    <property type="term" value="C:cytoplasm"/>
    <property type="evidence" value="ECO:0007669"/>
    <property type="project" value="TreeGrafter"/>
</dbReference>